<dbReference type="InterPro" id="IPR031107">
    <property type="entry name" value="Small_HSP"/>
</dbReference>
<gene>
    <name evidence="4" type="ORF">FC18_GL001881</name>
</gene>
<dbReference type="InterPro" id="IPR008978">
    <property type="entry name" value="HSP20-like_chaperone"/>
</dbReference>
<dbReference type="EMBL" id="AYYO01000041">
    <property type="protein sequence ID" value="KRM54918.1"/>
    <property type="molecule type" value="Genomic_DNA"/>
</dbReference>
<dbReference type="OrthoDB" id="9811615at2"/>
<protein>
    <submittedName>
        <fullName evidence="4">Molecular chaperone (Small heat shock protein)</fullName>
    </submittedName>
</protein>
<evidence type="ECO:0000256" key="2">
    <source>
        <dbReference type="RuleBase" id="RU003616"/>
    </source>
</evidence>
<dbReference type="PANTHER" id="PTHR11527">
    <property type="entry name" value="HEAT-SHOCK PROTEIN 20 FAMILY MEMBER"/>
    <property type="match status" value="1"/>
</dbReference>
<dbReference type="PROSITE" id="PS01031">
    <property type="entry name" value="SHSP"/>
    <property type="match status" value="1"/>
</dbReference>
<sequence>MANDEMMTRRNNWAEDPFFNNLGRRFFGPVGDWFDDFDRGVGATAMNGLPTDVKETKDSYQLKVDVPGVDKKDIKLSYKDHVLTVAVTKKEIDDHTDKDGNLLMSERTTGATSRSYQLPNVDAQHIDAQYTAGVLTVKLPKLTEITDSDNHIEIK</sequence>
<feature type="domain" description="SHSP" evidence="3">
    <location>
        <begin position="42"/>
        <end position="155"/>
    </location>
</feature>
<evidence type="ECO:0000313" key="4">
    <source>
        <dbReference type="EMBL" id="KRM54918.1"/>
    </source>
</evidence>
<keyword evidence="5" id="KW-1185">Reference proteome</keyword>
<accession>A0A0R1ZT63</accession>
<dbReference type="Gene3D" id="2.60.40.790">
    <property type="match status" value="1"/>
</dbReference>
<comment type="similarity">
    <text evidence="1 2">Belongs to the small heat shock protein (HSP20) family.</text>
</comment>
<comment type="caution">
    <text evidence="4">The sequence shown here is derived from an EMBL/GenBank/DDBJ whole genome shotgun (WGS) entry which is preliminary data.</text>
</comment>
<dbReference type="CDD" id="cd06471">
    <property type="entry name" value="ACD_LpsHSP_like"/>
    <property type="match status" value="1"/>
</dbReference>
<keyword evidence="4" id="KW-0346">Stress response</keyword>
<organism evidence="4 5">
    <name type="scientific">Lacticaseibacillus sharpeae JCM 1186 = DSM 20505</name>
    <dbReference type="NCBI Taxonomy" id="1291052"/>
    <lineage>
        <taxon>Bacteria</taxon>
        <taxon>Bacillati</taxon>
        <taxon>Bacillota</taxon>
        <taxon>Bacilli</taxon>
        <taxon>Lactobacillales</taxon>
        <taxon>Lactobacillaceae</taxon>
        <taxon>Lacticaseibacillus</taxon>
    </lineage>
</organism>
<name>A0A0R1ZT63_9LACO</name>
<reference evidence="4 5" key="1">
    <citation type="journal article" date="2015" name="Genome Announc.">
        <title>Expanding the biotechnology potential of lactobacilli through comparative genomics of 213 strains and associated genera.</title>
        <authorList>
            <person name="Sun Z."/>
            <person name="Harris H.M."/>
            <person name="McCann A."/>
            <person name="Guo C."/>
            <person name="Argimon S."/>
            <person name="Zhang W."/>
            <person name="Yang X."/>
            <person name="Jeffery I.B."/>
            <person name="Cooney J.C."/>
            <person name="Kagawa T.F."/>
            <person name="Liu W."/>
            <person name="Song Y."/>
            <person name="Salvetti E."/>
            <person name="Wrobel A."/>
            <person name="Rasinkangas P."/>
            <person name="Parkhill J."/>
            <person name="Rea M.C."/>
            <person name="O'Sullivan O."/>
            <person name="Ritari J."/>
            <person name="Douillard F.P."/>
            <person name="Paul Ross R."/>
            <person name="Yang R."/>
            <person name="Briner A.E."/>
            <person name="Felis G.E."/>
            <person name="de Vos W.M."/>
            <person name="Barrangou R."/>
            <person name="Klaenhammer T.R."/>
            <person name="Caufield P.W."/>
            <person name="Cui Y."/>
            <person name="Zhang H."/>
            <person name="O'Toole P.W."/>
        </authorList>
    </citation>
    <scope>NUCLEOTIDE SEQUENCE [LARGE SCALE GENOMIC DNA]</scope>
    <source>
        <strain evidence="4 5">DSM 20505</strain>
    </source>
</reference>
<dbReference type="PATRIC" id="fig|1291052.5.peg.1941"/>
<dbReference type="RefSeq" id="WP_054679807.1">
    <property type="nucleotide sequence ID" value="NZ_AYYO01000041.1"/>
</dbReference>
<dbReference type="STRING" id="1291052.FC18_GL001881"/>
<dbReference type="SUPFAM" id="SSF49764">
    <property type="entry name" value="HSP20-like chaperones"/>
    <property type="match status" value="1"/>
</dbReference>
<evidence type="ECO:0000256" key="1">
    <source>
        <dbReference type="PROSITE-ProRule" id="PRU00285"/>
    </source>
</evidence>
<dbReference type="Proteomes" id="UP000051679">
    <property type="component" value="Unassembled WGS sequence"/>
</dbReference>
<proteinExistence type="inferred from homology"/>
<evidence type="ECO:0000313" key="5">
    <source>
        <dbReference type="Proteomes" id="UP000051679"/>
    </source>
</evidence>
<dbReference type="Pfam" id="PF00011">
    <property type="entry name" value="HSP20"/>
    <property type="match status" value="1"/>
</dbReference>
<dbReference type="InterPro" id="IPR002068">
    <property type="entry name" value="A-crystallin/Hsp20_dom"/>
</dbReference>
<evidence type="ECO:0000259" key="3">
    <source>
        <dbReference type="PROSITE" id="PS01031"/>
    </source>
</evidence>
<dbReference type="AlphaFoldDB" id="A0A0R1ZT63"/>